<accession>A0A5D4SS19</accession>
<dbReference type="SUPFAM" id="SSF55890">
    <property type="entry name" value="Sporulation response regulatory protein Spo0B"/>
    <property type="match status" value="1"/>
</dbReference>
<evidence type="ECO:0000313" key="6">
    <source>
        <dbReference type="Proteomes" id="UP000323732"/>
    </source>
</evidence>
<dbReference type="RefSeq" id="WP_009796106.1">
    <property type="nucleotide sequence ID" value="NZ_CP160000.1"/>
</dbReference>
<protein>
    <submittedName>
        <fullName evidence="5">Sporulation protein</fullName>
    </submittedName>
</protein>
<dbReference type="Pfam" id="PF14689">
    <property type="entry name" value="SPOB_a"/>
    <property type="match status" value="1"/>
</dbReference>
<dbReference type="GeneID" id="97350817"/>
<dbReference type="GO" id="GO:0000155">
    <property type="term" value="F:phosphorelay sensor kinase activity"/>
    <property type="evidence" value="ECO:0007669"/>
    <property type="project" value="InterPro"/>
</dbReference>
<dbReference type="EMBL" id="VTES01000001">
    <property type="protein sequence ID" value="TYS66167.1"/>
    <property type="molecule type" value="Genomic_DNA"/>
</dbReference>
<evidence type="ECO:0000256" key="2">
    <source>
        <dbReference type="ARBA" id="ARBA00022679"/>
    </source>
</evidence>
<dbReference type="InterPro" id="IPR039506">
    <property type="entry name" value="SPOB_a"/>
</dbReference>
<dbReference type="Pfam" id="PF14682">
    <property type="entry name" value="SPOB_ab"/>
    <property type="match status" value="1"/>
</dbReference>
<organism evidence="5 6">
    <name type="scientific">Bacillus infantis</name>
    <dbReference type="NCBI Taxonomy" id="324767"/>
    <lineage>
        <taxon>Bacteria</taxon>
        <taxon>Bacillati</taxon>
        <taxon>Bacillota</taxon>
        <taxon>Bacilli</taxon>
        <taxon>Bacillales</taxon>
        <taxon>Bacillaceae</taxon>
        <taxon>Bacillus</taxon>
    </lineage>
</organism>
<dbReference type="AlphaFoldDB" id="A0A5D4SS19"/>
<keyword evidence="3" id="KW-0418">Kinase</keyword>
<dbReference type="Gene3D" id="1.10.287.130">
    <property type="match status" value="1"/>
</dbReference>
<dbReference type="Gene3D" id="3.30.565.30">
    <property type="entry name" value="Sporulation initiation phosphotransferase B (SpoOB), C-terminal domain"/>
    <property type="match status" value="1"/>
</dbReference>
<dbReference type="SMART" id="SM01317">
    <property type="entry name" value="SPOB_ab"/>
    <property type="match status" value="1"/>
</dbReference>
<name>A0A5D4SS19_9BACI</name>
<evidence type="ECO:0000313" key="5">
    <source>
        <dbReference type="EMBL" id="TYS66167.1"/>
    </source>
</evidence>
<dbReference type="InterPro" id="IPR016120">
    <property type="entry name" value="Sig_transdc_His_kin_SpoOB"/>
</dbReference>
<evidence type="ECO:0000256" key="3">
    <source>
        <dbReference type="ARBA" id="ARBA00022777"/>
    </source>
</evidence>
<dbReference type="InterPro" id="IPR016122">
    <property type="entry name" value="SpoOB_C"/>
</dbReference>
<comment type="caution">
    <text evidence="5">The sequence shown here is derived from an EMBL/GenBank/DDBJ whole genome shotgun (WGS) entry which is preliminary data.</text>
</comment>
<dbReference type="Proteomes" id="UP000323732">
    <property type="component" value="Unassembled WGS sequence"/>
</dbReference>
<feature type="domain" description="Sporulation initiation phosphotransferase B C-terminal" evidence="4">
    <location>
        <begin position="59"/>
        <end position="171"/>
    </location>
</feature>
<evidence type="ECO:0000256" key="1">
    <source>
        <dbReference type="ARBA" id="ARBA00022553"/>
    </source>
</evidence>
<proteinExistence type="predicted"/>
<evidence type="ECO:0000259" key="4">
    <source>
        <dbReference type="SMART" id="SM01317"/>
    </source>
</evidence>
<keyword evidence="1" id="KW-0597">Phosphoprotein</keyword>
<keyword evidence="2" id="KW-0808">Transferase</keyword>
<sequence>MEKDWSTVEVLRHARHDWMNKIQLIKGNLSLSKYDRAKEIIDEIVVEAQNEAKLSNLNIPQFASLLFTYNWENHSFQIEYEVLDDVKCRKLDDQFLESWTRSFFARLDDSVKPFHDNHLSVLIEPQEDGIRLFFDFSGIITERESIRSYLGEQHQAIRMKMEELSEQELALEVFMPFSRGLE</sequence>
<dbReference type="InterPro" id="IPR037100">
    <property type="entry name" value="Spo0B_C_sf"/>
</dbReference>
<gene>
    <name evidence="5" type="ORF">FZD47_01375</name>
</gene>
<reference evidence="5 6" key="1">
    <citation type="submission" date="2019-08" db="EMBL/GenBank/DDBJ databases">
        <title>Bacillus genomes from the desert of Cuatro Cienegas, Coahuila.</title>
        <authorList>
            <person name="Olmedo-Alvarez G."/>
        </authorList>
    </citation>
    <scope>NUCLEOTIDE SEQUENCE [LARGE SCALE GENOMIC DNA]</scope>
    <source>
        <strain evidence="5 6">CH37_1T</strain>
    </source>
</reference>